<reference evidence="3 4" key="1">
    <citation type="submission" date="2024-05" db="EMBL/GenBank/DDBJ databases">
        <authorList>
            <person name="Duchaud E."/>
        </authorList>
    </citation>
    <scope>NUCLEOTIDE SEQUENCE [LARGE SCALE GENOMIC DNA]</scope>
    <source>
        <strain evidence="3">Ena-SAMPLE-TAB-13-05-2024-13:56:06:370-140305</strain>
    </source>
</reference>
<dbReference type="InterPro" id="IPR004843">
    <property type="entry name" value="Calcineurin-like_PHP"/>
</dbReference>
<keyword evidence="1" id="KW-0472">Membrane</keyword>
<organism evidence="3 4">
    <name type="scientific">Tenacibaculum vairaonense</name>
    <dbReference type="NCBI Taxonomy" id="3137860"/>
    <lineage>
        <taxon>Bacteria</taxon>
        <taxon>Pseudomonadati</taxon>
        <taxon>Bacteroidota</taxon>
        <taxon>Flavobacteriia</taxon>
        <taxon>Flavobacteriales</taxon>
        <taxon>Flavobacteriaceae</taxon>
        <taxon>Tenacibaculum</taxon>
    </lineage>
</organism>
<feature type="transmembrane region" description="Helical" evidence="1">
    <location>
        <begin position="12"/>
        <end position="30"/>
    </location>
</feature>
<dbReference type="RefSeq" id="WP_348737189.1">
    <property type="nucleotide sequence ID" value="NZ_CAXJRC010000005.1"/>
</dbReference>
<dbReference type="PANTHER" id="PTHR46546:SF4">
    <property type="entry name" value="SHEWANELLA-LIKE PROTEIN PHOSPHATASE 1"/>
    <property type="match status" value="1"/>
</dbReference>
<comment type="caution">
    <text evidence="3">The sequence shown here is derived from an EMBL/GenBank/DDBJ whole genome shotgun (WGS) entry which is preliminary data.</text>
</comment>
<dbReference type="Gene3D" id="3.60.21.10">
    <property type="match status" value="1"/>
</dbReference>
<dbReference type="Pfam" id="PF00149">
    <property type="entry name" value="Metallophos"/>
    <property type="match status" value="1"/>
</dbReference>
<keyword evidence="1" id="KW-0812">Transmembrane</keyword>
<accession>A0ABM9PI84</accession>
<evidence type="ECO:0000313" key="3">
    <source>
        <dbReference type="EMBL" id="CAL2105327.1"/>
    </source>
</evidence>
<sequence>MKKRILTYLKNVLGTIVVLLVFGVCILVYLNGSIGYSSNPLMKDLNNEGPYVFFENDSTLSVNYIKGNKDKGFYVDRSIHSTNETTSVASHFILDQSQFQFNLNTHFTTPKSIYNDNESIIAVSDIEGSYKAFRDFLIANGVINSQLKWTFGKGHLVLVGDFVDRGFSVTQTLWFIYKLEQEAERLGGKVHLILGNHELKNLQGNYKSAAYKYKATAAILEKQQLDFYNSKSLLGKWLLSKNTVEMVNGYLFVHGGIHPDIVNYSVDLNTINKLIRSRYHLTYFPKPNKDIRQFLTSTKTGIAWYRGYFKEDLSEQQINSSLAKFNAKAVVVGHTIQRKVNKLFNGKVFAIDVKHPKDYNKYWPAKNSEGLLIKNNKAYRVLHTGKQIKL</sequence>
<evidence type="ECO:0000259" key="2">
    <source>
        <dbReference type="Pfam" id="PF00149"/>
    </source>
</evidence>
<name>A0ABM9PI84_9FLAO</name>
<dbReference type="InterPro" id="IPR029052">
    <property type="entry name" value="Metallo-depent_PP-like"/>
</dbReference>
<keyword evidence="4" id="KW-1185">Reference proteome</keyword>
<dbReference type="EMBL" id="CAXJRC010000005">
    <property type="protein sequence ID" value="CAL2105327.1"/>
    <property type="molecule type" value="Genomic_DNA"/>
</dbReference>
<dbReference type="SUPFAM" id="SSF56300">
    <property type="entry name" value="Metallo-dependent phosphatases"/>
    <property type="match status" value="1"/>
</dbReference>
<evidence type="ECO:0000313" key="4">
    <source>
        <dbReference type="Proteomes" id="UP001497602"/>
    </source>
</evidence>
<proteinExistence type="predicted"/>
<feature type="domain" description="Calcineurin-like phosphoesterase" evidence="2">
    <location>
        <begin position="120"/>
        <end position="336"/>
    </location>
</feature>
<dbReference type="PANTHER" id="PTHR46546">
    <property type="entry name" value="SHEWANELLA-LIKE PROTEIN PHOSPHATASE 1"/>
    <property type="match status" value="1"/>
</dbReference>
<gene>
    <name evidence="3" type="ORF">T190115A13A_140094</name>
</gene>
<protein>
    <submittedName>
        <fullName evidence="3">Metallophos domain-containing protein</fullName>
    </submittedName>
</protein>
<evidence type="ECO:0000256" key="1">
    <source>
        <dbReference type="SAM" id="Phobius"/>
    </source>
</evidence>
<keyword evidence="1" id="KW-1133">Transmembrane helix</keyword>
<dbReference type="Proteomes" id="UP001497602">
    <property type="component" value="Unassembled WGS sequence"/>
</dbReference>